<keyword evidence="1" id="KW-0677">Repeat</keyword>
<reference evidence="4" key="1">
    <citation type="journal article" date="2019" name="Int. J. Syst. Evol. Microbiol.">
        <title>The Global Catalogue of Microorganisms (GCM) 10K type strain sequencing project: providing services to taxonomists for standard genome sequencing and annotation.</title>
        <authorList>
            <consortium name="The Broad Institute Genomics Platform"/>
            <consortium name="The Broad Institute Genome Sequencing Center for Infectious Disease"/>
            <person name="Wu L."/>
            <person name="Ma J."/>
        </authorList>
    </citation>
    <scope>NUCLEOTIDE SEQUENCE [LARGE SCALE GENOMIC DNA]</scope>
    <source>
        <strain evidence="4">JCM 18302</strain>
    </source>
</reference>
<name>A0ABP9NQ35_9PSEU</name>
<proteinExistence type="predicted"/>
<dbReference type="EMBL" id="BAABJO010000022">
    <property type="protein sequence ID" value="GAA5130593.1"/>
    <property type="molecule type" value="Genomic_DNA"/>
</dbReference>
<dbReference type="PANTHER" id="PTHR19211:SF69">
    <property type="entry name" value="ATP-BINDING PROTEIN UUP"/>
    <property type="match status" value="1"/>
</dbReference>
<dbReference type="InterPro" id="IPR027417">
    <property type="entry name" value="P-loop_NTPase"/>
</dbReference>
<dbReference type="Gene3D" id="3.40.50.300">
    <property type="entry name" value="P-loop containing nucleotide triphosphate hydrolases"/>
    <property type="match status" value="1"/>
</dbReference>
<dbReference type="Proteomes" id="UP001500804">
    <property type="component" value="Unassembled WGS sequence"/>
</dbReference>
<feature type="compositionally biased region" description="Basic residues" evidence="2">
    <location>
        <begin position="59"/>
        <end position="72"/>
    </location>
</feature>
<feature type="region of interest" description="Disordered" evidence="2">
    <location>
        <begin position="126"/>
        <end position="157"/>
    </location>
</feature>
<comment type="caution">
    <text evidence="3">The sequence shown here is derived from an EMBL/GenBank/DDBJ whole genome shotgun (WGS) entry which is preliminary data.</text>
</comment>
<evidence type="ECO:0000313" key="4">
    <source>
        <dbReference type="Proteomes" id="UP001500804"/>
    </source>
</evidence>
<protein>
    <recommendedName>
        <fullName evidence="5">ABC transporter family protein</fullName>
    </recommendedName>
</protein>
<feature type="compositionally biased region" description="Basic and acidic residues" evidence="2">
    <location>
        <begin position="73"/>
        <end position="85"/>
    </location>
</feature>
<evidence type="ECO:0000256" key="1">
    <source>
        <dbReference type="ARBA" id="ARBA00022737"/>
    </source>
</evidence>
<keyword evidence="4" id="KW-1185">Reference proteome</keyword>
<dbReference type="SUPFAM" id="SSF52540">
    <property type="entry name" value="P-loop containing nucleoside triphosphate hydrolases"/>
    <property type="match status" value="1"/>
</dbReference>
<evidence type="ECO:0000256" key="2">
    <source>
        <dbReference type="SAM" id="MobiDB-lite"/>
    </source>
</evidence>
<dbReference type="InterPro" id="IPR050611">
    <property type="entry name" value="ABCF"/>
</dbReference>
<dbReference type="PANTHER" id="PTHR19211">
    <property type="entry name" value="ATP-BINDING TRANSPORT PROTEIN-RELATED"/>
    <property type="match status" value="1"/>
</dbReference>
<organism evidence="3 4">
    <name type="scientific">Pseudonocardia adelaidensis</name>
    <dbReference type="NCBI Taxonomy" id="648754"/>
    <lineage>
        <taxon>Bacteria</taxon>
        <taxon>Bacillati</taxon>
        <taxon>Actinomycetota</taxon>
        <taxon>Actinomycetes</taxon>
        <taxon>Pseudonocardiales</taxon>
        <taxon>Pseudonocardiaceae</taxon>
        <taxon>Pseudonocardia</taxon>
    </lineage>
</organism>
<accession>A0ABP9NQ35</accession>
<feature type="compositionally biased region" description="Basic and acidic residues" evidence="2">
    <location>
        <begin position="127"/>
        <end position="148"/>
    </location>
</feature>
<evidence type="ECO:0008006" key="5">
    <source>
        <dbReference type="Google" id="ProtNLM"/>
    </source>
</evidence>
<feature type="region of interest" description="Disordered" evidence="2">
    <location>
        <begin position="59"/>
        <end position="99"/>
    </location>
</feature>
<gene>
    <name evidence="3" type="ORF">GCM10023320_52720</name>
</gene>
<sequence length="157" mass="18016">MLLLDEPTDNLDLASAEALEQALAAFEGTVLVVTHDRWFTRGFDRFVLFAGDVRPGRRRSRCGSRRTGRRWGLRRDRGPPVEEVLRQAPAPVRRPPRSHERCEECDHRFGALSEERADVLHCVGRTVRVDEHPEDEQRDHEESDDSLHVHPIRGPQG</sequence>
<evidence type="ECO:0000313" key="3">
    <source>
        <dbReference type="EMBL" id="GAA5130593.1"/>
    </source>
</evidence>